<protein>
    <submittedName>
        <fullName evidence="2">Unannotated protein</fullName>
    </submittedName>
</protein>
<accession>A0A6J7QC90</accession>
<organism evidence="2">
    <name type="scientific">freshwater metagenome</name>
    <dbReference type="NCBI Taxonomy" id="449393"/>
    <lineage>
        <taxon>unclassified sequences</taxon>
        <taxon>metagenomes</taxon>
        <taxon>ecological metagenomes</taxon>
    </lineage>
</organism>
<dbReference type="EMBL" id="CAFBON010000373">
    <property type="protein sequence ID" value="CAB5013313.1"/>
    <property type="molecule type" value="Genomic_DNA"/>
</dbReference>
<evidence type="ECO:0000256" key="1">
    <source>
        <dbReference type="SAM" id="MobiDB-lite"/>
    </source>
</evidence>
<proteinExistence type="predicted"/>
<name>A0A6J7QC90_9ZZZZ</name>
<evidence type="ECO:0000313" key="2">
    <source>
        <dbReference type="EMBL" id="CAB5013313.1"/>
    </source>
</evidence>
<feature type="compositionally biased region" description="Basic and acidic residues" evidence="1">
    <location>
        <begin position="1"/>
        <end position="29"/>
    </location>
</feature>
<dbReference type="AlphaFoldDB" id="A0A6J7QC90"/>
<gene>
    <name evidence="2" type="ORF">UFOPK3954_02425</name>
</gene>
<feature type="region of interest" description="Disordered" evidence="1">
    <location>
        <begin position="1"/>
        <end position="36"/>
    </location>
</feature>
<sequence length="281" mass="30490">MRRDHDTVESEQRRVSGGLHIEHVKRGTSDHTSANGLGERRLVHDAAAGNVDYSKITLRTRKRLATDQSDGLLGLGQVHREEVGLGNQVLERQHLDVHLLAALGRHEGIVGHEAHAERLGAMGNKLANAAEPDDAEGLVREFHTLPLRALPSPRLERSVCLGHVAGLGEQQRHRVLRGRHDVALRCVHHHHAALGCCGHVDVVETDTCPTHHDEVGGALQHLGSHLGGGPDDECVGTHERCGQRFRREVEPNVNGVTGGPKAVEAALGDFFGDKDTSHGRQ</sequence>
<reference evidence="2" key="1">
    <citation type="submission" date="2020-05" db="EMBL/GenBank/DDBJ databases">
        <authorList>
            <person name="Chiriac C."/>
            <person name="Salcher M."/>
            <person name="Ghai R."/>
            <person name="Kavagutti S V."/>
        </authorList>
    </citation>
    <scope>NUCLEOTIDE SEQUENCE</scope>
</reference>